<dbReference type="CDD" id="cd00780">
    <property type="entry name" value="NTF2"/>
    <property type="match status" value="1"/>
</dbReference>
<dbReference type="EMBL" id="MCOG01000240">
    <property type="protein sequence ID" value="ORY22920.1"/>
    <property type="molecule type" value="Genomic_DNA"/>
</dbReference>
<keyword evidence="4" id="KW-1185">Reference proteome</keyword>
<dbReference type="GO" id="GO:0005737">
    <property type="term" value="C:cytoplasm"/>
    <property type="evidence" value="ECO:0007669"/>
    <property type="project" value="UniProtKB-SubCell"/>
</dbReference>
<proteinExistence type="predicted"/>
<dbReference type="InterPro" id="IPR002075">
    <property type="entry name" value="NTF2_dom"/>
</dbReference>
<organism evidence="3 4">
    <name type="scientific">Neocallimastix californiae</name>
    <dbReference type="NCBI Taxonomy" id="1754190"/>
    <lineage>
        <taxon>Eukaryota</taxon>
        <taxon>Fungi</taxon>
        <taxon>Fungi incertae sedis</taxon>
        <taxon>Chytridiomycota</taxon>
        <taxon>Chytridiomycota incertae sedis</taxon>
        <taxon>Neocallimastigomycetes</taxon>
        <taxon>Neocallimastigales</taxon>
        <taxon>Neocallimastigaceae</taxon>
        <taxon>Neocallimastix</taxon>
    </lineage>
</organism>
<dbReference type="SUPFAM" id="SSF54427">
    <property type="entry name" value="NTF2-like"/>
    <property type="match status" value="1"/>
</dbReference>
<sequence>MDQSALYLNVINKGATSFVEQYYKIFDTNRGYIDGFYKESSAILWNGNPFGGIIPFKDFVQKLPVTRHTIQTYDCQPILGSDKSIMINVNGEVKYSDQTSKQFHQNFILMPDLEKQGTYYVAHDCFRFV</sequence>
<dbReference type="PANTHER" id="PTHR12612">
    <property type="entry name" value="NUCLEAR TRANSPORT FACTOR 2"/>
    <property type="match status" value="1"/>
</dbReference>
<dbReference type="InterPro" id="IPR018222">
    <property type="entry name" value="Nuclear_transport_factor_2_euk"/>
</dbReference>
<accession>A0A1Y2AKU6</accession>
<dbReference type="GO" id="GO:0006913">
    <property type="term" value="P:nucleocytoplasmic transport"/>
    <property type="evidence" value="ECO:0007669"/>
    <property type="project" value="UniProtKB-UniRule"/>
</dbReference>
<protein>
    <recommendedName>
        <fullName evidence="1">Nuclear transport factor 2</fullName>
        <shortName evidence="1">NTF-2</shortName>
    </recommendedName>
</protein>
<evidence type="ECO:0000259" key="2">
    <source>
        <dbReference type="PROSITE" id="PS50177"/>
    </source>
</evidence>
<dbReference type="InterPro" id="IPR045875">
    <property type="entry name" value="NTF2"/>
</dbReference>
<feature type="domain" description="NTF2" evidence="2">
    <location>
        <begin position="14"/>
        <end position="128"/>
    </location>
</feature>
<gene>
    <name evidence="3" type="ORF">LY90DRAFT_675655</name>
</gene>
<dbReference type="GO" id="GO:0005634">
    <property type="term" value="C:nucleus"/>
    <property type="evidence" value="ECO:0007669"/>
    <property type="project" value="UniProtKB-SubCell"/>
</dbReference>
<dbReference type="OrthoDB" id="25408at2759"/>
<dbReference type="GO" id="GO:0015031">
    <property type="term" value="P:protein transport"/>
    <property type="evidence" value="ECO:0007669"/>
    <property type="project" value="UniProtKB-KW"/>
</dbReference>
<reference evidence="3 4" key="1">
    <citation type="submission" date="2016-08" db="EMBL/GenBank/DDBJ databases">
        <title>A Parts List for Fungal Cellulosomes Revealed by Comparative Genomics.</title>
        <authorList>
            <consortium name="DOE Joint Genome Institute"/>
            <person name="Haitjema C.H."/>
            <person name="Gilmore S.P."/>
            <person name="Henske J.K."/>
            <person name="Solomon K.V."/>
            <person name="De Groot R."/>
            <person name="Kuo A."/>
            <person name="Mondo S.J."/>
            <person name="Salamov A.A."/>
            <person name="Labutti K."/>
            <person name="Zhao Z."/>
            <person name="Chiniquy J."/>
            <person name="Barry K."/>
            <person name="Brewer H.M."/>
            <person name="Purvine S.O."/>
            <person name="Wright A.T."/>
            <person name="Boxma B."/>
            <person name="Van Alen T."/>
            <person name="Hackstein J.H."/>
            <person name="Baker S.E."/>
            <person name="Grigoriev I.V."/>
            <person name="O'Malley M.A."/>
        </authorList>
    </citation>
    <scope>NUCLEOTIDE SEQUENCE [LARGE SCALE GENOMIC DNA]</scope>
    <source>
        <strain evidence="3 4">G1</strain>
    </source>
</reference>
<keyword evidence="1" id="KW-0963">Cytoplasm</keyword>
<evidence type="ECO:0000313" key="4">
    <source>
        <dbReference type="Proteomes" id="UP000193920"/>
    </source>
</evidence>
<dbReference type="Gene3D" id="3.10.450.50">
    <property type="match status" value="1"/>
</dbReference>
<dbReference type="PROSITE" id="PS50177">
    <property type="entry name" value="NTF2_DOMAIN"/>
    <property type="match status" value="1"/>
</dbReference>
<comment type="function">
    <text evidence="1">Has a role in nuclear-cytoplasmic transport of proteins and mRNAs.</text>
</comment>
<dbReference type="InterPro" id="IPR032710">
    <property type="entry name" value="NTF2-like_dom_sf"/>
</dbReference>
<evidence type="ECO:0000313" key="3">
    <source>
        <dbReference type="EMBL" id="ORY22920.1"/>
    </source>
</evidence>
<comment type="caution">
    <text evidence="3">The sequence shown here is derived from an EMBL/GenBank/DDBJ whole genome shotgun (WGS) entry which is preliminary data.</text>
</comment>
<evidence type="ECO:0000256" key="1">
    <source>
        <dbReference type="RuleBase" id="RU369002"/>
    </source>
</evidence>
<dbReference type="STRING" id="1754190.A0A1Y2AKU6"/>
<comment type="subcellular location">
    <subcellularLocation>
        <location evidence="1">Cytoplasm</location>
    </subcellularLocation>
    <subcellularLocation>
        <location evidence="1">Nucleus</location>
    </subcellularLocation>
</comment>
<dbReference type="Pfam" id="PF02136">
    <property type="entry name" value="NTF2"/>
    <property type="match status" value="1"/>
</dbReference>
<name>A0A1Y2AKU6_9FUNG</name>
<dbReference type="GO" id="GO:0051028">
    <property type="term" value="P:mRNA transport"/>
    <property type="evidence" value="ECO:0007669"/>
    <property type="project" value="UniProtKB-UniRule"/>
</dbReference>
<keyword evidence="1" id="KW-0539">Nucleus</keyword>
<keyword evidence="1" id="KW-0813">Transport</keyword>
<dbReference type="AlphaFoldDB" id="A0A1Y2AKU6"/>
<dbReference type="Proteomes" id="UP000193920">
    <property type="component" value="Unassembled WGS sequence"/>
</dbReference>
<keyword evidence="1" id="KW-0653">Protein transport</keyword>